<dbReference type="AlphaFoldDB" id="A0A317Y1P9"/>
<keyword evidence="1" id="KW-1133">Transmembrane helix</keyword>
<feature type="transmembrane region" description="Helical" evidence="1">
    <location>
        <begin position="20"/>
        <end position="41"/>
    </location>
</feature>
<keyword evidence="1" id="KW-0812">Transmembrane</keyword>
<keyword evidence="1" id="KW-0472">Membrane</keyword>
<evidence type="ECO:0000313" key="2">
    <source>
        <dbReference type="EMBL" id="PWZ03491.1"/>
    </source>
</evidence>
<organism evidence="2 3">
    <name type="scientific">Testicularia cyperi</name>
    <dbReference type="NCBI Taxonomy" id="1882483"/>
    <lineage>
        <taxon>Eukaryota</taxon>
        <taxon>Fungi</taxon>
        <taxon>Dikarya</taxon>
        <taxon>Basidiomycota</taxon>
        <taxon>Ustilaginomycotina</taxon>
        <taxon>Ustilaginomycetes</taxon>
        <taxon>Ustilaginales</taxon>
        <taxon>Anthracoideaceae</taxon>
        <taxon>Testicularia</taxon>
    </lineage>
</organism>
<protein>
    <submittedName>
        <fullName evidence="2">Uncharacterized protein</fullName>
    </submittedName>
</protein>
<evidence type="ECO:0000313" key="3">
    <source>
        <dbReference type="Proteomes" id="UP000246740"/>
    </source>
</evidence>
<dbReference type="EMBL" id="KZ819188">
    <property type="protein sequence ID" value="PWZ03491.1"/>
    <property type="molecule type" value="Genomic_DNA"/>
</dbReference>
<keyword evidence="3" id="KW-1185">Reference proteome</keyword>
<sequence>MSVELVRVCEIYTCTTVSVLYMYLMLHLCSFFTVRTVVVLYEMEGASRFFGCPARCYFNLACKSNTIIINNININIIINGFAAVAWLI</sequence>
<evidence type="ECO:0000256" key="1">
    <source>
        <dbReference type="SAM" id="Phobius"/>
    </source>
</evidence>
<reference evidence="2 3" key="1">
    <citation type="journal article" date="2018" name="Mol. Biol. Evol.">
        <title>Broad Genomic Sampling Reveals a Smut Pathogenic Ancestry of the Fungal Clade Ustilaginomycotina.</title>
        <authorList>
            <person name="Kijpornyongpan T."/>
            <person name="Mondo S.J."/>
            <person name="Barry K."/>
            <person name="Sandor L."/>
            <person name="Lee J."/>
            <person name="Lipzen A."/>
            <person name="Pangilinan J."/>
            <person name="LaButti K."/>
            <person name="Hainaut M."/>
            <person name="Henrissat B."/>
            <person name="Grigoriev I.V."/>
            <person name="Spatafora J.W."/>
            <person name="Aime M.C."/>
        </authorList>
    </citation>
    <scope>NUCLEOTIDE SEQUENCE [LARGE SCALE GENOMIC DNA]</scope>
    <source>
        <strain evidence="2 3">MCA 3645</strain>
    </source>
</reference>
<dbReference type="Proteomes" id="UP000246740">
    <property type="component" value="Unassembled WGS sequence"/>
</dbReference>
<proteinExistence type="predicted"/>
<dbReference type="InParanoid" id="A0A317Y1P9"/>
<accession>A0A317Y1P9</accession>
<name>A0A317Y1P9_9BASI</name>
<gene>
    <name evidence="2" type="ORF">BCV70DRAFT_18305</name>
</gene>